<evidence type="ECO:0000313" key="2">
    <source>
        <dbReference type="Proteomes" id="UP001162501"/>
    </source>
</evidence>
<dbReference type="EMBL" id="OX596112">
    <property type="protein sequence ID" value="CAI9705260.1"/>
    <property type="molecule type" value="Genomic_DNA"/>
</dbReference>
<gene>
    <name evidence="1" type="ORF">MRATA1EN3_LOCUS16473</name>
</gene>
<evidence type="ECO:0000313" key="1">
    <source>
        <dbReference type="EMBL" id="CAI9705260.1"/>
    </source>
</evidence>
<name>A0ACB0EX15_RANTA</name>
<protein>
    <submittedName>
        <fullName evidence="1">Uncharacterized protein</fullName>
    </submittedName>
</protein>
<sequence length="199" mass="20946">MLVLFRTACPLPRLLGDVAGKGRRAAQGFGVPPKGSERSRGRPSPRRESGSRGSALASSRKPDSRVNEDPGPQLRLPAERLRTPPHRRSPGLAAARLPPIAAAATESRVQPPSPGLSLHSPGSGHRYSSRATSLKCGTTPAPRLWGVGLSSAHAQGGTLPDLRASQNAQTPGSAHALYSLLRLYPSYSRWEKNGVGSSS</sequence>
<dbReference type="Proteomes" id="UP001162501">
    <property type="component" value="Chromosome 28"/>
</dbReference>
<reference evidence="1" key="1">
    <citation type="submission" date="2023-05" db="EMBL/GenBank/DDBJ databases">
        <authorList>
            <consortium name="ELIXIR-Norway"/>
        </authorList>
    </citation>
    <scope>NUCLEOTIDE SEQUENCE</scope>
</reference>
<proteinExistence type="predicted"/>
<organism evidence="1 2">
    <name type="scientific">Rangifer tarandus platyrhynchus</name>
    <name type="common">Svalbard reindeer</name>
    <dbReference type="NCBI Taxonomy" id="3082113"/>
    <lineage>
        <taxon>Eukaryota</taxon>
        <taxon>Metazoa</taxon>
        <taxon>Chordata</taxon>
        <taxon>Craniata</taxon>
        <taxon>Vertebrata</taxon>
        <taxon>Euteleostomi</taxon>
        <taxon>Mammalia</taxon>
        <taxon>Eutheria</taxon>
        <taxon>Laurasiatheria</taxon>
        <taxon>Artiodactyla</taxon>
        <taxon>Ruminantia</taxon>
        <taxon>Pecora</taxon>
        <taxon>Cervidae</taxon>
        <taxon>Odocoileinae</taxon>
        <taxon>Rangifer</taxon>
    </lineage>
</organism>
<accession>A0ACB0EX15</accession>